<comment type="caution">
    <text evidence="1">The sequence shown here is derived from an EMBL/GenBank/DDBJ whole genome shotgun (WGS) entry which is preliminary data.</text>
</comment>
<dbReference type="NCBIfam" id="NF046098">
    <property type="entry name" value="RSP_7527_fam"/>
    <property type="match status" value="1"/>
</dbReference>
<protein>
    <recommendedName>
        <fullName evidence="3">Transposase</fullName>
    </recommendedName>
</protein>
<evidence type="ECO:0000313" key="2">
    <source>
        <dbReference type="Proteomes" id="UP001209535"/>
    </source>
</evidence>
<accession>A0ABT2X4A3</accession>
<gene>
    <name evidence="1" type="ORF">OEZ60_12225</name>
</gene>
<reference evidence="1 2" key="1">
    <citation type="submission" date="2022-10" db="EMBL/GenBank/DDBJ databases">
        <title>Defluviimonas sp. nov., isolated from ocean surface sediments.</title>
        <authorList>
            <person name="He W."/>
            <person name="Wang L."/>
            <person name="Zhang D.-F."/>
        </authorList>
    </citation>
    <scope>NUCLEOTIDE SEQUENCE [LARGE SCALE GENOMIC DNA]</scope>
    <source>
        <strain evidence="1 2">WL0024</strain>
    </source>
</reference>
<keyword evidence="2" id="KW-1185">Reference proteome</keyword>
<sequence length="54" mass="6238">MAQTLKYELPTYEEQRNIMARARQMQGDAMAEAFRALARALRRMVKPRTAATSH</sequence>
<dbReference type="InterPro" id="IPR058227">
    <property type="entry name" value="RSP_7527-like"/>
</dbReference>
<dbReference type="EMBL" id="JAOVQO010000010">
    <property type="protein sequence ID" value="MCU9848771.1"/>
    <property type="molecule type" value="Genomic_DNA"/>
</dbReference>
<dbReference type="Proteomes" id="UP001209535">
    <property type="component" value="Unassembled WGS sequence"/>
</dbReference>
<dbReference type="RefSeq" id="WP_263336499.1">
    <property type="nucleotide sequence ID" value="NZ_JAOVQO010000010.1"/>
</dbReference>
<evidence type="ECO:0000313" key="1">
    <source>
        <dbReference type="EMBL" id="MCU9848771.1"/>
    </source>
</evidence>
<proteinExistence type="predicted"/>
<evidence type="ECO:0008006" key="3">
    <source>
        <dbReference type="Google" id="ProtNLM"/>
    </source>
</evidence>
<name>A0ABT2X4A3_9RHOB</name>
<organism evidence="1 2">
    <name type="scientific">Albidovulum salinarum</name>
    <dbReference type="NCBI Taxonomy" id="2984153"/>
    <lineage>
        <taxon>Bacteria</taxon>
        <taxon>Pseudomonadati</taxon>
        <taxon>Pseudomonadota</taxon>
        <taxon>Alphaproteobacteria</taxon>
        <taxon>Rhodobacterales</taxon>
        <taxon>Paracoccaceae</taxon>
        <taxon>Albidovulum</taxon>
    </lineage>
</organism>